<dbReference type="InParanoid" id="A0A1J7ID06"/>
<reference evidence="2 3" key="1">
    <citation type="submission" date="2016-10" db="EMBL/GenBank/DDBJ databases">
        <title>Draft genome sequence of Coniochaeta ligniaria NRRL30616, a lignocellulolytic fungus for bioabatement of inhibitors in plant biomass hydrolysates.</title>
        <authorList>
            <consortium name="DOE Joint Genome Institute"/>
            <person name="Jimenez D.J."/>
            <person name="Hector R.E."/>
            <person name="Riley R."/>
            <person name="Sun H."/>
            <person name="Grigoriev I.V."/>
            <person name="Van Elsas J.D."/>
            <person name="Nichols N.N."/>
        </authorList>
    </citation>
    <scope>NUCLEOTIDE SEQUENCE [LARGE SCALE GENOMIC DNA]</scope>
    <source>
        <strain evidence="2 3">NRRL 30616</strain>
    </source>
</reference>
<name>A0A1J7ID06_9PEZI</name>
<dbReference type="AlphaFoldDB" id="A0A1J7ID06"/>
<gene>
    <name evidence="2" type="ORF">CONLIGDRAFT_656860</name>
</gene>
<feature type="compositionally biased region" description="Acidic residues" evidence="1">
    <location>
        <begin position="338"/>
        <end position="349"/>
    </location>
</feature>
<dbReference type="Proteomes" id="UP000182658">
    <property type="component" value="Unassembled WGS sequence"/>
</dbReference>
<keyword evidence="3" id="KW-1185">Reference proteome</keyword>
<evidence type="ECO:0000256" key="1">
    <source>
        <dbReference type="SAM" id="MobiDB-lite"/>
    </source>
</evidence>
<feature type="compositionally biased region" description="Low complexity" evidence="1">
    <location>
        <begin position="1"/>
        <end position="20"/>
    </location>
</feature>
<feature type="region of interest" description="Disordered" evidence="1">
    <location>
        <begin position="335"/>
        <end position="459"/>
    </location>
</feature>
<proteinExistence type="predicted"/>
<dbReference type="EMBL" id="KV875102">
    <property type="protein sequence ID" value="OIW25163.1"/>
    <property type="molecule type" value="Genomic_DNA"/>
</dbReference>
<organism evidence="2 3">
    <name type="scientific">Coniochaeta ligniaria NRRL 30616</name>
    <dbReference type="NCBI Taxonomy" id="1408157"/>
    <lineage>
        <taxon>Eukaryota</taxon>
        <taxon>Fungi</taxon>
        <taxon>Dikarya</taxon>
        <taxon>Ascomycota</taxon>
        <taxon>Pezizomycotina</taxon>
        <taxon>Sordariomycetes</taxon>
        <taxon>Sordariomycetidae</taxon>
        <taxon>Coniochaetales</taxon>
        <taxon>Coniochaetaceae</taxon>
        <taxon>Coniochaeta</taxon>
    </lineage>
</organism>
<feature type="compositionally biased region" description="Polar residues" evidence="1">
    <location>
        <begin position="76"/>
        <end position="92"/>
    </location>
</feature>
<feature type="region of interest" description="Disordered" evidence="1">
    <location>
        <begin position="126"/>
        <end position="160"/>
    </location>
</feature>
<accession>A0A1J7ID06</accession>
<evidence type="ECO:0000313" key="3">
    <source>
        <dbReference type="Proteomes" id="UP000182658"/>
    </source>
</evidence>
<protein>
    <submittedName>
        <fullName evidence="2">Uncharacterized protein</fullName>
    </submittedName>
</protein>
<dbReference type="OrthoDB" id="5398515at2759"/>
<feature type="region of interest" description="Disordered" evidence="1">
    <location>
        <begin position="1"/>
        <end position="112"/>
    </location>
</feature>
<sequence>MESLTVTTPTHSTTPEIHTPNTPKHGFSDSWEPYSPRKSARISQRNTSINRTPSPRAAPRQPERNQLFGSPRTKKNYLSTNTSTSMASPTSPQKKRMPAMDSTRRVSGNLTLESTATATAALGYGAKNTDSRTGRASFATGAGLLPTPAKTPQKTPSPKTKANINAVRRNLFHQDEADVVPTPKRTRGKKHVLDSFADNDDDESFPIFTDSRERIPEVDPNEDNPFYCPTNAAVPEAPRRRSKRQHVTIPGEGKITVEEAVKREDGMLIVFRGKKQFRKFADMEEASGSMSEVLDSADGGLDAAVESRLRRPMTRSSIKPRLLFPVPAAPVQAPPANIDDEEAETDIEDNTIPAKDEMDIEQEEHPHTPFDLAESPDTPVAPKFAPTMPVSPPTTQRTTRHGTKSADETTPMKPLRGGKRSPFDGWRRTKNGGSSEGGGGSAKRSGESLTADAAKRSRA</sequence>
<feature type="compositionally biased region" description="Low complexity" evidence="1">
    <location>
        <begin position="146"/>
        <end position="160"/>
    </location>
</feature>
<feature type="compositionally biased region" description="Polar residues" evidence="1">
    <location>
        <begin position="41"/>
        <end position="53"/>
    </location>
</feature>
<evidence type="ECO:0000313" key="2">
    <source>
        <dbReference type="EMBL" id="OIW25163.1"/>
    </source>
</evidence>